<accession>A0A1Q3CPL0</accession>
<proteinExistence type="inferred from homology"/>
<feature type="domain" description="Alpha/beta hydrolase fold-3" evidence="2">
    <location>
        <begin position="79"/>
        <end position="297"/>
    </location>
</feature>
<dbReference type="OrthoDB" id="408631at2759"/>
<dbReference type="GO" id="GO:0009860">
    <property type="term" value="P:pollen tube growth"/>
    <property type="evidence" value="ECO:0007669"/>
    <property type="project" value="TreeGrafter"/>
</dbReference>
<dbReference type="InterPro" id="IPR029058">
    <property type="entry name" value="AB_hydrolase_fold"/>
</dbReference>
<dbReference type="PANTHER" id="PTHR23024">
    <property type="entry name" value="ARYLACETAMIDE DEACETYLASE"/>
    <property type="match status" value="1"/>
</dbReference>
<dbReference type="STRING" id="3775.A0A1Q3CPL0"/>
<dbReference type="EMBL" id="BDDD01002546">
    <property type="protein sequence ID" value="GAV82041.1"/>
    <property type="molecule type" value="Genomic_DNA"/>
</dbReference>
<comment type="caution">
    <text evidence="3">The sequence shown here is derived from an EMBL/GenBank/DDBJ whole genome shotgun (WGS) entry which is preliminary data.</text>
</comment>
<evidence type="ECO:0000259" key="2">
    <source>
        <dbReference type="Pfam" id="PF07859"/>
    </source>
</evidence>
<evidence type="ECO:0000256" key="1">
    <source>
        <dbReference type="ARBA" id="ARBA00010515"/>
    </source>
</evidence>
<gene>
    <name evidence="3" type="ORF">CFOL_v3_25494</name>
</gene>
<feature type="non-terminal residue" evidence="3">
    <location>
        <position position="1"/>
    </location>
</feature>
<sequence>LPWKVRIYLGAYAFGVKISSRPNLTVNRCLFRLFDPKVSPSKKPVEGVISSDTTIDATRNLWYRLFTPAVGDNVSLPVIFFFHGGGFAFFGPDSRLYHVLCMELARNTPAVVVSVNYRLTPENRHLCQCDDGLEALKFIDALKSDKFPSNADLGKCFMVGDSAGGNLAHHVTLQASAYEKFNTLKVIGLVAIQPYFGGEERTKSETRLVGVPPVSMEITDWFWKAFLPDGSDRDHPMANVFGPNSVDISGVKFPVALLFVGGLDPLHDWQVRYYEGLKKSGKQVHLVEYPNAIHAFYAFPTFPENSLFRKEVKDFIHNQL</sequence>
<dbReference type="SUPFAM" id="SSF53474">
    <property type="entry name" value="alpha/beta-Hydrolases"/>
    <property type="match status" value="1"/>
</dbReference>
<keyword evidence="4" id="KW-1185">Reference proteome</keyword>
<dbReference type="PANTHER" id="PTHR23024:SF24">
    <property type="entry name" value="ALPHA_BETA HYDROLASE FOLD-3 DOMAIN-CONTAINING PROTEIN"/>
    <property type="match status" value="1"/>
</dbReference>
<dbReference type="Pfam" id="PF07859">
    <property type="entry name" value="Abhydrolase_3"/>
    <property type="match status" value="1"/>
</dbReference>
<name>A0A1Q3CPL0_CEPFO</name>
<dbReference type="InParanoid" id="A0A1Q3CPL0"/>
<keyword evidence="3" id="KW-0378">Hydrolase</keyword>
<reference evidence="4" key="1">
    <citation type="submission" date="2016-04" db="EMBL/GenBank/DDBJ databases">
        <title>Cephalotus genome sequencing.</title>
        <authorList>
            <person name="Fukushima K."/>
            <person name="Hasebe M."/>
            <person name="Fang X."/>
        </authorList>
    </citation>
    <scope>NUCLEOTIDE SEQUENCE [LARGE SCALE GENOMIC DNA]</scope>
    <source>
        <strain evidence="4">cv. St1</strain>
    </source>
</reference>
<dbReference type="Gene3D" id="3.40.50.1820">
    <property type="entry name" value="alpha/beta hydrolase"/>
    <property type="match status" value="1"/>
</dbReference>
<dbReference type="InterPro" id="IPR050466">
    <property type="entry name" value="Carboxylest/Gibb_receptor"/>
</dbReference>
<dbReference type="GO" id="GO:0052689">
    <property type="term" value="F:carboxylic ester hydrolase activity"/>
    <property type="evidence" value="ECO:0007669"/>
    <property type="project" value="TreeGrafter"/>
</dbReference>
<feature type="non-terminal residue" evidence="3">
    <location>
        <position position="320"/>
    </location>
</feature>
<dbReference type="Proteomes" id="UP000187406">
    <property type="component" value="Unassembled WGS sequence"/>
</dbReference>
<organism evidence="3 4">
    <name type="scientific">Cephalotus follicularis</name>
    <name type="common">Albany pitcher plant</name>
    <dbReference type="NCBI Taxonomy" id="3775"/>
    <lineage>
        <taxon>Eukaryota</taxon>
        <taxon>Viridiplantae</taxon>
        <taxon>Streptophyta</taxon>
        <taxon>Embryophyta</taxon>
        <taxon>Tracheophyta</taxon>
        <taxon>Spermatophyta</taxon>
        <taxon>Magnoliopsida</taxon>
        <taxon>eudicotyledons</taxon>
        <taxon>Gunneridae</taxon>
        <taxon>Pentapetalae</taxon>
        <taxon>rosids</taxon>
        <taxon>fabids</taxon>
        <taxon>Oxalidales</taxon>
        <taxon>Cephalotaceae</taxon>
        <taxon>Cephalotus</taxon>
    </lineage>
</organism>
<dbReference type="InterPro" id="IPR013094">
    <property type="entry name" value="AB_hydrolase_3"/>
</dbReference>
<comment type="similarity">
    <text evidence="1">Belongs to the 'GDXG' lipolytic enzyme family.</text>
</comment>
<evidence type="ECO:0000313" key="3">
    <source>
        <dbReference type="EMBL" id="GAV82041.1"/>
    </source>
</evidence>
<evidence type="ECO:0000313" key="4">
    <source>
        <dbReference type="Proteomes" id="UP000187406"/>
    </source>
</evidence>
<dbReference type="AlphaFoldDB" id="A0A1Q3CPL0"/>
<protein>
    <submittedName>
        <fullName evidence="3">Abhydrolase_3 domain-containing protein</fullName>
    </submittedName>
</protein>